<dbReference type="EMBL" id="MK071979">
    <property type="protein sequence ID" value="AYV75322.1"/>
    <property type="molecule type" value="Genomic_DNA"/>
</dbReference>
<evidence type="ECO:0000313" key="1">
    <source>
        <dbReference type="EMBL" id="AYV75322.1"/>
    </source>
</evidence>
<organism evidence="1">
    <name type="scientific">Terrestrivirus sp</name>
    <dbReference type="NCBI Taxonomy" id="2487775"/>
    <lineage>
        <taxon>Viruses</taxon>
        <taxon>Varidnaviria</taxon>
        <taxon>Bamfordvirae</taxon>
        <taxon>Nucleocytoviricota</taxon>
        <taxon>Megaviricetes</taxon>
        <taxon>Imitervirales</taxon>
        <taxon>Mimiviridae</taxon>
        <taxon>Klosneuvirinae</taxon>
    </lineage>
</organism>
<proteinExistence type="predicted"/>
<gene>
    <name evidence="1" type="ORF">Terrestrivirus1_196</name>
</gene>
<sequence length="392" mass="44759">MVTYGDCLNSQKDFDNYVVQQEEMIKSTENITDKKEQRKQSTNLRTDLNKKTIEHESNLAQKIHASLLEMEKFKGTPLFDVQTVRNLYVLLATKGGRLCARYVKLPKEWVNIGIFAGILEDMVVVMRTPNQIGLGNKHMFSIDEIISGFRTYCGQEVKNNVPIRFLFLHRLVMDNAPNEINDILSKCIHSQGSSKRIGMYQEGGMNYYYAIQGLYGGIEFDKRVVTVITPEMFDNNVSSIPSALGLHFTRAEIASSIWNNEETTSQRLRSNGKPILRGNICRFDRPIHALTNIGQTDGKYHIVCDNSKDLRDRMTHGIKEASDDQPNQPNQPIRQKYESGLIIDIKKLVSTLPNGSVYINELGTMLVNDDIPHDCLLYHLSTDQDLEFFWNN</sequence>
<reference evidence="1" key="1">
    <citation type="submission" date="2018-10" db="EMBL/GenBank/DDBJ databases">
        <title>Hidden diversity of soil giant viruses.</title>
        <authorList>
            <person name="Schulz F."/>
            <person name="Alteio L."/>
            <person name="Goudeau D."/>
            <person name="Ryan E.M."/>
            <person name="Malmstrom R.R."/>
            <person name="Blanchard J."/>
            <person name="Woyke T."/>
        </authorList>
    </citation>
    <scope>NUCLEOTIDE SEQUENCE</scope>
    <source>
        <strain evidence="1">TEV1</strain>
    </source>
</reference>
<name>A0A3G4ZKF8_9VIRU</name>
<accession>A0A3G4ZKF8</accession>
<protein>
    <submittedName>
        <fullName evidence="1">Uncharacterized protein</fullName>
    </submittedName>
</protein>